<dbReference type="GO" id="GO:0030170">
    <property type="term" value="F:pyridoxal phosphate binding"/>
    <property type="evidence" value="ECO:0007669"/>
    <property type="project" value="InterPro"/>
</dbReference>
<name>Q0HUN8_SHESR</name>
<dbReference type="HOGENOM" id="CLU_017584_3_1_6"/>
<reference evidence="13" key="1">
    <citation type="submission" date="2006-08" db="EMBL/GenBank/DDBJ databases">
        <title>Complete sequence of Chromosome1 of Shewanella sp. MR-7.</title>
        <authorList>
            <consortium name="US DOE Joint Genome Institute"/>
            <person name="Copeland A."/>
            <person name="Lucas S."/>
            <person name="Lapidus A."/>
            <person name="Barry K."/>
            <person name="Detter J.C."/>
            <person name="Glavina del Rio T."/>
            <person name="Hammon N."/>
            <person name="Israni S."/>
            <person name="Dalin E."/>
            <person name="Tice H."/>
            <person name="Pitluck S."/>
            <person name="Kiss H."/>
            <person name="Brettin T."/>
            <person name="Bruce D."/>
            <person name="Han C."/>
            <person name="Tapia R."/>
            <person name="Gilna P."/>
            <person name="Schmutz J."/>
            <person name="Larimer F."/>
            <person name="Land M."/>
            <person name="Hauser L."/>
            <person name="Kyrpides N."/>
            <person name="Mikhailova N."/>
            <person name="Nealson K."/>
            <person name="Konstantinidis K."/>
            <person name="Klappenbach J."/>
            <person name="Tiedje J."/>
            <person name="Richardson P."/>
        </authorList>
    </citation>
    <scope>NUCLEOTIDE SEQUENCE</scope>
    <source>
        <strain evidence="13">MR-7</strain>
    </source>
</reference>
<dbReference type="KEGG" id="shm:Shewmr7_2179"/>
<dbReference type="HAMAP" id="MF_01023">
    <property type="entry name" value="HisC_aminotrans_2"/>
    <property type="match status" value="1"/>
</dbReference>
<dbReference type="Gene3D" id="3.40.640.10">
    <property type="entry name" value="Type I PLP-dependent aspartate aminotransferase-like (Major domain)"/>
    <property type="match status" value="1"/>
</dbReference>
<organism evidence="13">
    <name type="scientific">Shewanella sp. (strain MR-7)</name>
    <dbReference type="NCBI Taxonomy" id="60481"/>
    <lineage>
        <taxon>Bacteria</taxon>
        <taxon>Pseudomonadati</taxon>
        <taxon>Pseudomonadota</taxon>
        <taxon>Gammaproteobacteria</taxon>
        <taxon>Alteromonadales</taxon>
        <taxon>Shewanellaceae</taxon>
        <taxon>Shewanella</taxon>
    </lineage>
</organism>
<dbReference type="InterPro" id="IPR015421">
    <property type="entry name" value="PyrdxlP-dep_Trfase_major"/>
</dbReference>
<evidence type="ECO:0000256" key="11">
    <source>
        <dbReference type="HAMAP-Rule" id="MF_01023"/>
    </source>
</evidence>
<sequence length="406" mass="43604">MSQVPTSQAPTSNVPVTNIPSANYASNTLDNNTLDNNTLDNNTLENISIGPTTLAARLARPELLELTPYQSARRLGGRGDIWINANESPFNNVAVAELDLSKLNRYPECQPPALINAYSQYSGVAESKIVASRGADEAIELLIRAFCIPGIDSIATFGPTYGMYAISAQTFNVGVKALSLTAEYALPSDFATAARGAKLVFICNPNNPTGTVIDKARIEQAIQALPDAIVVVDEAYIEFCPEYSVADLLESYPNLVVLRTLSKAFALAGARCGFLLANEEIIEIIMRVIAPYPVPLPVSEVAVQALSAAGIARMKAQVKALNAQGERLAAALNLYCEQWGGAVLTPNGNYVLAEFDDVAKVAKLLIDNGIVARAYKDPRLAKAIRFSFSSQADTDRLVSLFESQKL</sequence>
<keyword evidence="5 11" id="KW-0032">Aminotransferase</keyword>
<dbReference type="CDD" id="cd00609">
    <property type="entry name" value="AAT_like"/>
    <property type="match status" value="1"/>
</dbReference>
<evidence type="ECO:0000256" key="4">
    <source>
        <dbReference type="ARBA" id="ARBA00011738"/>
    </source>
</evidence>
<evidence type="ECO:0000256" key="9">
    <source>
        <dbReference type="ARBA" id="ARBA00023102"/>
    </source>
</evidence>
<comment type="similarity">
    <text evidence="3 11">Belongs to the class-II pyridoxal-phosphate-dependent aminotransferase family. Histidinol-phosphate aminotransferase subfamily.</text>
</comment>
<evidence type="ECO:0000256" key="8">
    <source>
        <dbReference type="ARBA" id="ARBA00022898"/>
    </source>
</evidence>
<dbReference type="GO" id="GO:0000105">
    <property type="term" value="P:L-histidine biosynthetic process"/>
    <property type="evidence" value="ECO:0007669"/>
    <property type="project" value="UniProtKB-UniRule"/>
</dbReference>
<dbReference type="Pfam" id="PF00155">
    <property type="entry name" value="Aminotran_1_2"/>
    <property type="match status" value="1"/>
</dbReference>
<dbReference type="UniPathway" id="UPA00031">
    <property type="reaction ID" value="UER00012"/>
</dbReference>
<dbReference type="InterPro" id="IPR004839">
    <property type="entry name" value="Aminotransferase_I/II_large"/>
</dbReference>
<dbReference type="EMBL" id="CP000444">
    <property type="protein sequence ID" value="ABI43167.1"/>
    <property type="molecule type" value="Genomic_DNA"/>
</dbReference>
<dbReference type="InterPro" id="IPR015424">
    <property type="entry name" value="PyrdxlP-dep_Trfase"/>
</dbReference>
<evidence type="ECO:0000256" key="2">
    <source>
        <dbReference type="ARBA" id="ARBA00005011"/>
    </source>
</evidence>
<dbReference type="NCBIfam" id="TIGR01141">
    <property type="entry name" value="hisC"/>
    <property type="match status" value="1"/>
</dbReference>
<evidence type="ECO:0000256" key="5">
    <source>
        <dbReference type="ARBA" id="ARBA00022576"/>
    </source>
</evidence>
<dbReference type="EC" id="2.6.1.9" evidence="11"/>
<comment type="pathway">
    <text evidence="2 11">Amino-acid biosynthesis; L-histidine biosynthesis; L-histidine from 5-phospho-alpha-D-ribose 1-diphosphate: step 7/9.</text>
</comment>
<evidence type="ECO:0000256" key="1">
    <source>
        <dbReference type="ARBA" id="ARBA00001933"/>
    </source>
</evidence>
<dbReference type="PANTHER" id="PTHR42885">
    <property type="entry name" value="HISTIDINOL-PHOSPHATE AMINOTRANSFERASE-RELATED"/>
    <property type="match status" value="1"/>
</dbReference>
<feature type="modified residue" description="N6-(pyridoxal phosphate)lysine" evidence="11">
    <location>
        <position position="263"/>
    </location>
</feature>
<keyword evidence="7 11" id="KW-0808">Transferase</keyword>
<comment type="subunit">
    <text evidence="4 11">Homodimer.</text>
</comment>
<protein>
    <recommendedName>
        <fullName evidence="11">Histidinol-phosphate aminotransferase</fullName>
        <ecNumber evidence="11">2.6.1.9</ecNumber>
    </recommendedName>
    <alternativeName>
        <fullName evidence="11">Imidazole acetol-phosphate transaminase</fullName>
    </alternativeName>
</protein>
<comment type="catalytic activity">
    <reaction evidence="10 11">
        <text>L-histidinol phosphate + 2-oxoglutarate = 3-(imidazol-4-yl)-2-oxopropyl phosphate + L-glutamate</text>
        <dbReference type="Rhea" id="RHEA:23744"/>
        <dbReference type="ChEBI" id="CHEBI:16810"/>
        <dbReference type="ChEBI" id="CHEBI:29985"/>
        <dbReference type="ChEBI" id="CHEBI:57766"/>
        <dbReference type="ChEBI" id="CHEBI:57980"/>
        <dbReference type="EC" id="2.6.1.9"/>
    </reaction>
</comment>
<dbReference type="PROSITE" id="PS00599">
    <property type="entry name" value="AA_TRANSFER_CLASS_2"/>
    <property type="match status" value="1"/>
</dbReference>
<evidence type="ECO:0000256" key="7">
    <source>
        <dbReference type="ARBA" id="ARBA00022679"/>
    </source>
</evidence>
<keyword evidence="8 11" id="KW-0663">Pyridoxal phosphate</keyword>
<evidence type="ECO:0000313" key="13">
    <source>
        <dbReference type="EMBL" id="ABI43167.1"/>
    </source>
</evidence>
<dbReference type="SUPFAM" id="SSF53383">
    <property type="entry name" value="PLP-dependent transferases"/>
    <property type="match status" value="1"/>
</dbReference>
<evidence type="ECO:0000256" key="6">
    <source>
        <dbReference type="ARBA" id="ARBA00022605"/>
    </source>
</evidence>
<comment type="cofactor">
    <cofactor evidence="1 11">
        <name>pyridoxal 5'-phosphate</name>
        <dbReference type="ChEBI" id="CHEBI:597326"/>
    </cofactor>
</comment>
<feature type="domain" description="Aminotransferase class I/classII large" evidence="12">
    <location>
        <begin position="89"/>
        <end position="399"/>
    </location>
</feature>
<gene>
    <name evidence="11" type="primary">hisC</name>
    <name evidence="13" type="ordered locus">Shewmr7_2179</name>
</gene>
<proteinExistence type="inferred from homology"/>
<evidence type="ECO:0000259" key="12">
    <source>
        <dbReference type="Pfam" id="PF00155"/>
    </source>
</evidence>
<keyword evidence="6 11" id="KW-0028">Amino-acid biosynthesis</keyword>
<keyword evidence="9 11" id="KW-0368">Histidine biosynthesis</keyword>
<dbReference type="AlphaFoldDB" id="Q0HUN8"/>
<dbReference type="InterPro" id="IPR001917">
    <property type="entry name" value="Aminotrans_II_pyridoxalP_BS"/>
</dbReference>
<dbReference type="Gene3D" id="3.90.1150.10">
    <property type="entry name" value="Aspartate Aminotransferase, domain 1"/>
    <property type="match status" value="1"/>
</dbReference>
<evidence type="ECO:0000256" key="3">
    <source>
        <dbReference type="ARBA" id="ARBA00007970"/>
    </source>
</evidence>
<dbReference type="InterPro" id="IPR015422">
    <property type="entry name" value="PyrdxlP-dep_Trfase_small"/>
</dbReference>
<dbReference type="PANTHER" id="PTHR42885:SF2">
    <property type="entry name" value="HISTIDINOL-PHOSPHATE AMINOTRANSFERASE"/>
    <property type="match status" value="1"/>
</dbReference>
<dbReference type="InterPro" id="IPR005861">
    <property type="entry name" value="HisP_aminotrans"/>
</dbReference>
<accession>Q0HUN8</accession>
<evidence type="ECO:0000256" key="10">
    <source>
        <dbReference type="ARBA" id="ARBA00047481"/>
    </source>
</evidence>
<dbReference type="GO" id="GO:0004400">
    <property type="term" value="F:histidinol-phosphate transaminase activity"/>
    <property type="evidence" value="ECO:0007669"/>
    <property type="project" value="UniProtKB-UniRule"/>
</dbReference>